<dbReference type="Proteomes" id="UP000321947">
    <property type="component" value="Unassembled WGS sequence"/>
</dbReference>
<reference evidence="2 3" key="1">
    <citation type="submission" date="2019-08" db="EMBL/GenBank/DDBJ databases">
        <title>Draft genome sequences of two oriental melons (Cucumis melo L. var makuwa).</title>
        <authorList>
            <person name="Kwon S.-Y."/>
        </authorList>
    </citation>
    <scope>NUCLEOTIDE SEQUENCE [LARGE SCALE GENOMIC DNA]</scope>
    <source>
        <strain evidence="3">cv. Chang Bougi</strain>
        <tissue evidence="2">Leaf</tissue>
    </source>
</reference>
<accession>A0A5D3D525</accession>
<evidence type="ECO:0000313" key="2">
    <source>
        <dbReference type="EMBL" id="TYK18651.1"/>
    </source>
</evidence>
<dbReference type="Pfam" id="PF25597">
    <property type="entry name" value="SH3_retrovirus"/>
    <property type="match status" value="1"/>
</dbReference>
<dbReference type="InterPro" id="IPR057670">
    <property type="entry name" value="SH3_retrovirus"/>
</dbReference>
<evidence type="ECO:0000259" key="1">
    <source>
        <dbReference type="Pfam" id="PF25597"/>
    </source>
</evidence>
<gene>
    <name evidence="2" type="ORF">E5676_scaffold390G00140</name>
</gene>
<organism evidence="2 3">
    <name type="scientific">Cucumis melo var. makuwa</name>
    <name type="common">Oriental melon</name>
    <dbReference type="NCBI Taxonomy" id="1194695"/>
    <lineage>
        <taxon>Eukaryota</taxon>
        <taxon>Viridiplantae</taxon>
        <taxon>Streptophyta</taxon>
        <taxon>Embryophyta</taxon>
        <taxon>Tracheophyta</taxon>
        <taxon>Spermatophyta</taxon>
        <taxon>Magnoliopsida</taxon>
        <taxon>eudicotyledons</taxon>
        <taxon>Gunneridae</taxon>
        <taxon>Pentapetalae</taxon>
        <taxon>rosids</taxon>
        <taxon>fabids</taxon>
        <taxon>Cucurbitales</taxon>
        <taxon>Cucurbitaceae</taxon>
        <taxon>Benincaseae</taxon>
        <taxon>Cucumis</taxon>
    </lineage>
</organism>
<evidence type="ECO:0000313" key="3">
    <source>
        <dbReference type="Proteomes" id="UP000321947"/>
    </source>
</evidence>
<sequence length="65" mass="7513">MSGDSDTAAQIQKHSTLDDKSEKRVFVGYDVRSKGYKHYNPITKKRMVSRDVVFDEKHHGIEMTN</sequence>
<feature type="domain" description="Retroviral polymerase SH3-like" evidence="1">
    <location>
        <begin position="12"/>
        <end position="57"/>
    </location>
</feature>
<name>A0A5D3D525_CUCMM</name>
<comment type="caution">
    <text evidence="2">The sequence shown here is derived from an EMBL/GenBank/DDBJ whole genome shotgun (WGS) entry which is preliminary data.</text>
</comment>
<protein>
    <submittedName>
        <fullName evidence="2">Copia-type polyprotein</fullName>
    </submittedName>
</protein>
<proteinExistence type="predicted"/>
<dbReference type="EMBL" id="SSTD01007653">
    <property type="protein sequence ID" value="TYK18651.1"/>
    <property type="molecule type" value="Genomic_DNA"/>
</dbReference>
<dbReference type="AlphaFoldDB" id="A0A5D3D525"/>